<sequence>MDTSKKITSYEDACKVLNIQPINEEVFNAFPKEDQRSMLAYHKLTVITRALNNGWKPNWDDQNEWKYYPLFRYVNAGLSCAYTRYAATNASAYIGSRLCFPTSALAKYAAEHFADLYRDYYCFASENGETQQAESSQEEPQSDFLKTTTEVMQKHLVPFCNGSSSRGLIVVGCDTDTKDKNGEGSTGVMVGFCGNYGAIIKGLKELLTGKQSAPIVERATREIAFEKMIKGGGIDDFLKDIMNNN</sequence>
<name>A0A6A2FKW7_BACUN</name>
<protein>
    <submittedName>
        <fullName evidence="1">Uncharacterized protein</fullName>
    </submittedName>
</protein>
<gene>
    <name evidence="1" type="ORF">GAQ59_13045</name>
</gene>
<evidence type="ECO:0000313" key="2">
    <source>
        <dbReference type="Proteomes" id="UP000433928"/>
    </source>
</evidence>
<accession>A0A6A2FKW7</accession>
<dbReference type="RefSeq" id="WP_151853629.1">
    <property type="nucleotide sequence ID" value="NZ_WCUD01000117.1"/>
</dbReference>
<proteinExistence type="predicted"/>
<evidence type="ECO:0000313" key="1">
    <source>
        <dbReference type="EMBL" id="KAB4168975.1"/>
    </source>
</evidence>
<reference evidence="1 2" key="1">
    <citation type="journal article" date="2019" name="Nat. Med.">
        <title>A library of human gut bacterial isolates paired with longitudinal multiomics data enables mechanistic microbiome research.</title>
        <authorList>
            <person name="Poyet M."/>
            <person name="Groussin M."/>
            <person name="Gibbons S.M."/>
            <person name="Avila-Pacheco J."/>
            <person name="Jiang X."/>
            <person name="Kearney S.M."/>
            <person name="Perrotta A.R."/>
            <person name="Berdy B."/>
            <person name="Zhao S."/>
            <person name="Lieberman T.D."/>
            <person name="Swanson P.K."/>
            <person name="Smith M."/>
            <person name="Roesemann S."/>
            <person name="Alexander J.E."/>
            <person name="Rich S.A."/>
            <person name="Livny J."/>
            <person name="Vlamakis H."/>
            <person name="Clish C."/>
            <person name="Bullock K."/>
            <person name="Deik A."/>
            <person name="Scott J."/>
            <person name="Pierce K.A."/>
            <person name="Xavier R.J."/>
            <person name="Alm E.J."/>
        </authorList>
    </citation>
    <scope>NUCLEOTIDE SEQUENCE [LARGE SCALE GENOMIC DNA]</scope>
    <source>
        <strain evidence="1 2">BIOML-A27</strain>
    </source>
</reference>
<dbReference type="EMBL" id="WCUG01000010">
    <property type="protein sequence ID" value="KAB4168975.1"/>
    <property type="molecule type" value="Genomic_DNA"/>
</dbReference>
<organism evidence="1 2">
    <name type="scientific">Bacteroides uniformis</name>
    <dbReference type="NCBI Taxonomy" id="820"/>
    <lineage>
        <taxon>Bacteria</taxon>
        <taxon>Pseudomonadati</taxon>
        <taxon>Bacteroidota</taxon>
        <taxon>Bacteroidia</taxon>
        <taxon>Bacteroidales</taxon>
        <taxon>Bacteroidaceae</taxon>
        <taxon>Bacteroides</taxon>
    </lineage>
</organism>
<dbReference type="AlphaFoldDB" id="A0A6A2FKW7"/>
<dbReference type="Proteomes" id="UP000433928">
    <property type="component" value="Unassembled WGS sequence"/>
</dbReference>
<comment type="caution">
    <text evidence="1">The sequence shown here is derived from an EMBL/GenBank/DDBJ whole genome shotgun (WGS) entry which is preliminary data.</text>
</comment>